<keyword evidence="10" id="KW-0813">Transport</keyword>
<evidence type="ECO:0000256" key="6">
    <source>
        <dbReference type="ARBA" id="ARBA00023303"/>
    </source>
</evidence>
<feature type="binding site" evidence="10">
    <location>
        <position position="50"/>
    </location>
    <ligand>
        <name>Na(+)</name>
        <dbReference type="ChEBI" id="CHEBI:29101"/>
        <note>structural</note>
    </ligand>
</feature>
<dbReference type="OrthoDB" id="4408652at2"/>
<keyword evidence="2 10" id="KW-1003">Cell membrane</keyword>
<proteinExistence type="inferred from homology"/>
<evidence type="ECO:0000256" key="4">
    <source>
        <dbReference type="ARBA" id="ARBA00022989"/>
    </source>
</evidence>
<keyword evidence="10" id="KW-0915">Sodium</keyword>
<feature type="transmembrane region" description="Helical" evidence="10">
    <location>
        <begin position="12"/>
        <end position="31"/>
    </location>
</feature>
<dbReference type="Pfam" id="PF02537">
    <property type="entry name" value="CRCB"/>
    <property type="match status" value="1"/>
</dbReference>
<comment type="subcellular location">
    <subcellularLocation>
        <location evidence="1 10">Cell membrane</location>
        <topology evidence="1 10">Multi-pass membrane protein</topology>
    </subcellularLocation>
</comment>
<evidence type="ECO:0000256" key="3">
    <source>
        <dbReference type="ARBA" id="ARBA00022692"/>
    </source>
</evidence>
<sequence length="103" mass="10430">MLLGLAIPDAAGIPVSVLVANVLGAFLLGVLTARLPAAVLRLFLGTGILGGFTTYSSFMVGTAELWVTQPLLAAGYALGSLALGIVAAAVGLHLFRREPGVAR</sequence>
<comment type="similarity">
    <text evidence="7 10">Belongs to the fluoride channel Fluc/FEX (TC 1.A.43) family.</text>
</comment>
<evidence type="ECO:0000256" key="1">
    <source>
        <dbReference type="ARBA" id="ARBA00004651"/>
    </source>
</evidence>
<dbReference type="EMBL" id="QUAB01000010">
    <property type="protein sequence ID" value="REJ08573.1"/>
    <property type="molecule type" value="Genomic_DNA"/>
</dbReference>
<feature type="transmembrane region" description="Helical" evidence="10">
    <location>
        <begin position="38"/>
        <end position="61"/>
    </location>
</feature>
<accession>A0A371NYC8</accession>
<dbReference type="Proteomes" id="UP000262172">
    <property type="component" value="Unassembled WGS sequence"/>
</dbReference>
<keyword evidence="10" id="KW-0406">Ion transport</keyword>
<keyword evidence="5 10" id="KW-0472">Membrane</keyword>
<comment type="caution">
    <text evidence="11">The sequence shown here is derived from an EMBL/GenBank/DDBJ whole genome shotgun (WGS) entry which is preliminary data.</text>
</comment>
<feature type="transmembrane region" description="Helical" evidence="10">
    <location>
        <begin position="73"/>
        <end position="95"/>
    </location>
</feature>
<dbReference type="GO" id="GO:0140114">
    <property type="term" value="P:cellular detoxification of fluoride"/>
    <property type="evidence" value="ECO:0007669"/>
    <property type="project" value="UniProtKB-UniRule"/>
</dbReference>
<gene>
    <name evidence="10" type="primary">fluC</name>
    <name evidence="10" type="synonym">crcB</name>
    <name evidence="11" type="ORF">DY023_00835</name>
</gene>
<evidence type="ECO:0000256" key="7">
    <source>
        <dbReference type="ARBA" id="ARBA00035120"/>
    </source>
</evidence>
<dbReference type="GO" id="GO:0062054">
    <property type="term" value="F:fluoride channel activity"/>
    <property type="evidence" value="ECO:0007669"/>
    <property type="project" value="UniProtKB-UniRule"/>
</dbReference>
<dbReference type="GO" id="GO:0005886">
    <property type="term" value="C:plasma membrane"/>
    <property type="evidence" value="ECO:0007669"/>
    <property type="project" value="UniProtKB-SubCell"/>
</dbReference>
<keyword evidence="3 10" id="KW-0812">Transmembrane</keyword>
<organism evidence="11 12">
    <name type="scientific">Microbacterium bovistercoris</name>
    <dbReference type="NCBI Taxonomy" id="2293570"/>
    <lineage>
        <taxon>Bacteria</taxon>
        <taxon>Bacillati</taxon>
        <taxon>Actinomycetota</taxon>
        <taxon>Actinomycetes</taxon>
        <taxon>Micrococcales</taxon>
        <taxon>Microbacteriaceae</taxon>
        <taxon>Microbacterium</taxon>
    </lineage>
</organism>
<keyword evidence="6 10" id="KW-0407">Ion channel</keyword>
<protein>
    <recommendedName>
        <fullName evidence="10">Fluoride-specific ion channel FluC</fullName>
    </recommendedName>
</protein>
<evidence type="ECO:0000256" key="10">
    <source>
        <dbReference type="HAMAP-Rule" id="MF_00454"/>
    </source>
</evidence>
<dbReference type="InterPro" id="IPR003691">
    <property type="entry name" value="FluC"/>
</dbReference>
<dbReference type="AlphaFoldDB" id="A0A371NYC8"/>
<comment type="activity regulation">
    <text evidence="10">Na(+) is not transported, but it plays an essential structural role and its presence is essential for fluoride channel function.</text>
</comment>
<reference evidence="11 12" key="1">
    <citation type="submission" date="2018-08" db="EMBL/GenBank/DDBJ databases">
        <title>Isolation, diversity and antifungal activity of Actinobacteria from cow dung.</title>
        <authorList>
            <person name="Ling L."/>
        </authorList>
    </citation>
    <scope>NUCLEOTIDE SEQUENCE [LARGE SCALE GENOMIC DNA]</scope>
    <source>
        <strain evidence="11 12">NEAU-LLE</strain>
    </source>
</reference>
<keyword evidence="10" id="KW-0479">Metal-binding</keyword>
<evidence type="ECO:0000313" key="12">
    <source>
        <dbReference type="Proteomes" id="UP000262172"/>
    </source>
</evidence>
<name>A0A371NYC8_9MICO</name>
<dbReference type="GO" id="GO:0046872">
    <property type="term" value="F:metal ion binding"/>
    <property type="evidence" value="ECO:0007669"/>
    <property type="project" value="UniProtKB-KW"/>
</dbReference>
<evidence type="ECO:0000256" key="8">
    <source>
        <dbReference type="ARBA" id="ARBA00035585"/>
    </source>
</evidence>
<comment type="catalytic activity">
    <reaction evidence="8">
        <text>fluoride(in) = fluoride(out)</text>
        <dbReference type="Rhea" id="RHEA:76159"/>
        <dbReference type="ChEBI" id="CHEBI:17051"/>
    </reaction>
    <physiologicalReaction direction="left-to-right" evidence="8">
        <dbReference type="Rhea" id="RHEA:76160"/>
    </physiologicalReaction>
</comment>
<dbReference type="HAMAP" id="MF_00454">
    <property type="entry name" value="FluC"/>
    <property type="match status" value="1"/>
</dbReference>
<keyword evidence="12" id="KW-1185">Reference proteome</keyword>
<keyword evidence="4 10" id="KW-1133">Transmembrane helix</keyword>
<feature type="binding site" evidence="10">
    <location>
        <position position="53"/>
    </location>
    <ligand>
        <name>Na(+)</name>
        <dbReference type="ChEBI" id="CHEBI:29101"/>
        <note>structural</note>
    </ligand>
</feature>
<evidence type="ECO:0000256" key="2">
    <source>
        <dbReference type="ARBA" id="ARBA00022475"/>
    </source>
</evidence>
<comment type="function">
    <text evidence="9 10">Fluoride-specific ion channel. Important for reducing fluoride concentration in the cell, thus reducing its toxicity.</text>
</comment>
<evidence type="ECO:0000256" key="9">
    <source>
        <dbReference type="ARBA" id="ARBA00049940"/>
    </source>
</evidence>
<evidence type="ECO:0000313" key="11">
    <source>
        <dbReference type="EMBL" id="REJ08573.1"/>
    </source>
</evidence>
<evidence type="ECO:0000256" key="5">
    <source>
        <dbReference type="ARBA" id="ARBA00023136"/>
    </source>
</evidence>